<dbReference type="KEGG" id="sroi:IAG44_01360"/>
<proteinExistence type="predicted"/>
<keyword evidence="2" id="KW-1185">Reference proteome</keyword>
<dbReference type="AlphaFoldDB" id="A0A7H0ITV4"/>
<accession>A0A7H0ITV4</accession>
<reference evidence="1 2" key="1">
    <citation type="submission" date="2020-08" db="EMBL/GenBank/DDBJ databases">
        <title>A novel species.</title>
        <authorList>
            <person name="Gao J."/>
        </authorList>
    </citation>
    <scope>NUCLEOTIDE SEQUENCE [LARGE SCALE GENOMIC DNA]</scope>
    <source>
        <strain evidence="1 2">CRXT-G-22</strain>
    </source>
</reference>
<protein>
    <submittedName>
        <fullName evidence="1">Uncharacterized protein</fullName>
    </submittedName>
</protein>
<dbReference type="Proteomes" id="UP000516052">
    <property type="component" value="Chromosome"/>
</dbReference>
<dbReference type="RefSeq" id="WP_187753136.1">
    <property type="nucleotide sequence ID" value="NZ_CP060828.1"/>
</dbReference>
<sequence>MTLPCPRLPSPAVLVCRPPPPGCGPLAGEITVMAVTVACVVAAHNLAVGVV</sequence>
<evidence type="ECO:0000313" key="1">
    <source>
        <dbReference type="EMBL" id="QNP76220.1"/>
    </source>
</evidence>
<organism evidence="1 2">
    <name type="scientific">Streptomyces roseirectus</name>
    <dbReference type="NCBI Taxonomy" id="2768066"/>
    <lineage>
        <taxon>Bacteria</taxon>
        <taxon>Bacillati</taxon>
        <taxon>Actinomycetota</taxon>
        <taxon>Actinomycetes</taxon>
        <taxon>Kitasatosporales</taxon>
        <taxon>Streptomycetaceae</taxon>
        <taxon>Streptomyces</taxon>
    </lineage>
</organism>
<name>A0A7H0ITV4_9ACTN</name>
<evidence type="ECO:0000313" key="2">
    <source>
        <dbReference type="Proteomes" id="UP000516052"/>
    </source>
</evidence>
<dbReference type="EMBL" id="CP060828">
    <property type="protein sequence ID" value="QNP76220.1"/>
    <property type="molecule type" value="Genomic_DNA"/>
</dbReference>
<gene>
    <name evidence="1" type="ORF">IAG44_01360</name>
</gene>